<dbReference type="AlphaFoldDB" id="A0AAD7DB20"/>
<dbReference type="Proteomes" id="UP001221757">
    <property type="component" value="Unassembled WGS sequence"/>
</dbReference>
<comment type="caution">
    <text evidence="3">The sequence shown here is derived from an EMBL/GenBank/DDBJ whole genome shotgun (WGS) entry which is preliminary data.</text>
</comment>
<proteinExistence type="predicted"/>
<gene>
    <name evidence="3" type="ORF">B0H17DRAFT_1302365</name>
</gene>
<accession>A0AAD7DB20</accession>
<dbReference type="Gene3D" id="1.25.10.10">
    <property type="entry name" value="Leucine-rich Repeat Variant"/>
    <property type="match status" value="1"/>
</dbReference>
<evidence type="ECO:0000313" key="3">
    <source>
        <dbReference type="EMBL" id="KAJ7687017.1"/>
    </source>
</evidence>
<keyword evidence="1" id="KW-0677">Repeat</keyword>
<dbReference type="InterPro" id="IPR039852">
    <property type="entry name" value="CAND1/CAND2"/>
</dbReference>
<keyword evidence="2" id="KW-0833">Ubl conjugation pathway</keyword>
<evidence type="ECO:0000256" key="2">
    <source>
        <dbReference type="ARBA" id="ARBA00022786"/>
    </source>
</evidence>
<reference evidence="3" key="1">
    <citation type="submission" date="2023-03" db="EMBL/GenBank/DDBJ databases">
        <title>Massive genome expansion in bonnet fungi (Mycena s.s.) driven by repeated elements and novel gene families across ecological guilds.</title>
        <authorList>
            <consortium name="Lawrence Berkeley National Laboratory"/>
            <person name="Harder C.B."/>
            <person name="Miyauchi S."/>
            <person name="Viragh M."/>
            <person name="Kuo A."/>
            <person name="Thoen E."/>
            <person name="Andreopoulos B."/>
            <person name="Lu D."/>
            <person name="Skrede I."/>
            <person name="Drula E."/>
            <person name="Henrissat B."/>
            <person name="Morin E."/>
            <person name="Kohler A."/>
            <person name="Barry K."/>
            <person name="LaButti K."/>
            <person name="Morin E."/>
            <person name="Salamov A."/>
            <person name="Lipzen A."/>
            <person name="Mereny Z."/>
            <person name="Hegedus B."/>
            <person name="Baldrian P."/>
            <person name="Stursova M."/>
            <person name="Weitz H."/>
            <person name="Taylor A."/>
            <person name="Grigoriev I.V."/>
            <person name="Nagy L.G."/>
            <person name="Martin F."/>
            <person name="Kauserud H."/>
        </authorList>
    </citation>
    <scope>NUCLEOTIDE SEQUENCE</scope>
    <source>
        <strain evidence="3">CBHHK067</strain>
    </source>
</reference>
<dbReference type="GO" id="GO:0010265">
    <property type="term" value="P:SCF complex assembly"/>
    <property type="evidence" value="ECO:0007669"/>
    <property type="project" value="InterPro"/>
</dbReference>
<dbReference type="PANTHER" id="PTHR12696">
    <property type="entry name" value="TIP120"/>
    <property type="match status" value="1"/>
</dbReference>
<organism evidence="3 4">
    <name type="scientific">Mycena rosella</name>
    <name type="common">Pink bonnet</name>
    <name type="synonym">Agaricus rosellus</name>
    <dbReference type="NCBI Taxonomy" id="1033263"/>
    <lineage>
        <taxon>Eukaryota</taxon>
        <taxon>Fungi</taxon>
        <taxon>Dikarya</taxon>
        <taxon>Basidiomycota</taxon>
        <taxon>Agaricomycotina</taxon>
        <taxon>Agaricomycetes</taxon>
        <taxon>Agaricomycetidae</taxon>
        <taxon>Agaricales</taxon>
        <taxon>Marasmiineae</taxon>
        <taxon>Mycenaceae</taxon>
        <taxon>Mycena</taxon>
    </lineage>
</organism>
<dbReference type="InterPro" id="IPR016024">
    <property type="entry name" value="ARM-type_fold"/>
</dbReference>
<name>A0AAD7DB20_MYCRO</name>
<sequence length="230" mass="24395">METVVDKPIDFSGGQDEELRDISGPALKTITAELPPDGKIAATACPTLTPKLLGQISNPTTPPEALVETLAILSILISRFPAHLSSATLSPQPLTVLAPLLVHPRPVVRKRAIITLAQFVPISQGHLFSDLLATHVFPFLASNANLEKQCTTVHLVAAVARTAPTQIAPVLAEIVPGVLKAVQPDDDDLREGSLQASLFCNHLRIALEALLLRCPTEITPCVAPIMQAGS</sequence>
<dbReference type="InterPro" id="IPR011989">
    <property type="entry name" value="ARM-like"/>
</dbReference>
<dbReference type="SUPFAM" id="SSF48371">
    <property type="entry name" value="ARM repeat"/>
    <property type="match status" value="1"/>
</dbReference>
<evidence type="ECO:0000256" key="1">
    <source>
        <dbReference type="ARBA" id="ARBA00022737"/>
    </source>
</evidence>
<protein>
    <submittedName>
        <fullName evidence="3">Uncharacterized protein</fullName>
    </submittedName>
</protein>
<evidence type="ECO:0000313" key="4">
    <source>
        <dbReference type="Proteomes" id="UP001221757"/>
    </source>
</evidence>
<dbReference type="EMBL" id="JARKIE010000091">
    <property type="protein sequence ID" value="KAJ7687017.1"/>
    <property type="molecule type" value="Genomic_DNA"/>
</dbReference>
<keyword evidence="4" id="KW-1185">Reference proteome</keyword>